<evidence type="ECO:0000313" key="3">
    <source>
        <dbReference type="Proteomes" id="UP000013785"/>
    </source>
</evidence>
<dbReference type="OrthoDB" id="2143991at2"/>
<feature type="domain" description="Mga helix-turn-helix" evidence="1">
    <location>
        <begin position="77"/>
        <end position="152"/>
    </location>
</feature>
<dbReference type="EMBL" id="AJAT01000009">
    <property type="protein sequence ID" value="EOL47148.1"/>
    <property type="molecule type" value="Genomic_DNA"/>
</dbReference>
<dbReference type="HOGENOM" id="CLU_044967_1_0_9"/>
<dbReference type="PATRIC" id="fig|1158610.3.peg.653"/>
<protein>
    <recommendedName>
        <fullName evidence="1">Mga helix-turn-helix domain-containing protein</fullName>
    </recommendedName>
</protein>
<sequence length="471" mass="55762">MILDMLEENNRYELLFARLMEEYNYQILTEKYACDYLNVSRYKLYYFINELNSYLENNEIKVNDESVILYSPITTIDLEKLKYTFILQSKNFLLLHSIVEGKKSIKSFAKKEYLSLPQAYRKRGQLAAILEEEIEITIKGMSLISENELAIRNGLFDIYFYFFGGFEFPFPQEISDKYVEIEQFLLAGWRLRLSKTDAQKLKLFLFIQLSRISSNNVLADIEAEQLKEYIQFQSDTPYVLPEKINFPKNEELFLMTYIGLNFDKDKLSIVRQGELGRLVEAFITVLEEKLQDKYPIKEQLLHQSALIFANWLTFSNQATSFIEESQIGYFSEMYPLFHTIAFQFVNEYCRILDSAEITNSQLTKYYFDIIFLLIRSISLTEVEPVVTICVDFSHGEMYNAFIKRNLENYRDLNIQLQDVFDRNTDIYLSDIYLPNLVVKQIIWRDPPTKNDWTNFGDSVLAIKEKKIEKRK</sequence>
<evidence type="ECO:0000259" key="1">
    <source>
        <dbReference type="Pfam" id="PF05043"/>
    </source>
</evidence>
<dbReference type="Proteomes" id="UP000013785">
    <property type="component" value="Unassembled WGS sequence"/>
</dbReference>
<name>R3U159_9ENTE</name>
<keyword evidence="3" id="KW-1185">Reference proteome</keyword>
<dbReference type="InterPro" id="IPR007737">
    <property type="entry name" value="Mga_HTH"/>
</dbReference>
<reference evidence="2 3" key="1">
    <citation type="submission" date="2013-02" db="EMBL/GenBank/DDBJ databases">
        <title>The Genome Sequence of Enterococcus phoeniculicola BAA-412.</title>
        <authorList>
            <consortium name="The Broad Institute Genome Sequencing Platform"/>
            <consortium name="The Broad Institute Genome Sequencing Center for Infectious Disease"/>
            <person name="Earl A.M."/>
            <person name="Gilmore M.S."/>
            <person name="Lebreton F."/>
            <person name="Walker B."/>
            <person name="Young S.K."/>
            <person name="Zeng Q."/>
            <person name="Gargeya S."/>
            <person name="Fitzgerald M."/>
            <person name="Haas B."/>
            <person name="Abouelleil A."/>
            <person name="Alvarado L."/>
            <person name="Arachchi H.M."/>
            <person name="Berlin A.M."/>
            <person name="Chapman S.B."/>
            <person name="Dewar J."/>
            <person name="Goldberg J."/>
            <person name="Griggs A."/>
            <person name="Gujja S."/>
            <person name="Hansen M."/>
            <person name="Howarth C."/>
            <person name="Imamovic A."/>
            <person name="Larimer J."/>
            <person name="McCowan C."/>
            <person name="Murphy C."/>
            <person name="Neiman D."/>
            <person name="Pearson M."/>
            <person name="Priest M."/>
            <person name="Roberts A."/>
            <person name="Saif S."/>
            <person name="Shea T."/>
            <person name="Sisk P."/>
            <person name="Sykes S."/>
            <person name="Wortman J."/>
            <person name="Nusbaum C."/>
            <person name="Birren B."/>
        </authorList>
    </citation>
    <scope>NUCLEOTIDE SEQUENCE [LARGE SCALE GENOMIC DNA]</scope>
    <source>
        <strain evidence="2 3">ATCC BAA-412</strain>
    </source>
</reference>
<dbReference type="STRING" id="154621.RV11_GL002670"/>
<comment type="caution">
    <text evidence="2">The sequence shown here is derived from an EMBL/GenBank/DDBJ whole genome shotgun (WGS) entry which is preliminary data.</text>
</comment>
<organism evidence="2 3">
    <name type="scientific">Enterococcus phoeniculicola ATCC BAA-412</name>
    <dbReference type="NCBI Taxonomy" id="1158610"/>
    <lineage>
        <taxon>Bacteria</taxon>
        <taxon>Bacillati</taxon>
        <taxon>Bacillota</taxon>
        <taxon>Bacilli</taxon>
        <taxon>Lactobacillales</taxon>
        <taxon>Enterococcaceae</taxon>
        <taxon>Enterococcus</taxon>
    </lineage>
</organism>
<dbReference type="RefSeq" id="WP_010767352.1">
    <property type="nucleotide sequence ID" value="NZ_ASWE01000004.1"/>
</dbReference>
<gene>
    <name evidence="2" type="ORF">UC3_00679</name>
</gene>
<dbReference type="AlphaFoldDB" id="R3U159"/>
<accession>R3U159</accession>
<dbReference type="Pfam" id="PF05043">
    <property type="entry name" value="Mga"/>
    <property type="match status" value="1"/>
</dbReference>
<dbReference type="eggNOG" id="COG3711">
    <property type="taxonomic scope" value="Bacteria"/>
</dbReference>
<evidence type="ECO:0000313" key="2">
    <source>
        <dbReference type="EMBL" id="EOL47148.1"/>
    </source>
</evidence>
<proteinExistence type="predicted"/>